<reference evidence="4 5" key="1">
    <citation type="submission" date="2016-07" db="EMBL/GenBank/DDBJ databases">
        <title>Pervasive Adenine N6-methylation of Active Genes in Fungi.</title>
        <authorList>
            <consortium name="DOE Joint Genome Institute"/>
            <person name="Mondo S.J."/>
            <person name="Dannebaum R.O."/>
            <person name="Kuo R.C."/>
            <person name="Labutti K."/>
            <person name="Haridas S."/>
            <person name="Kuo A."/>
            <person name="Salamov A."/>
            <person name="Ahrendt S.R."/>
            <person name="Lipzen A."/>
            <person name="Sullivan W."/>
            <person name="Andreopoulos W.B."/>
            <person name="Clum A."/>
            <person name="Lindquist E."/>
            <person name="Daum C."/>
            <person name="Ramamoorthy G.K."/>
            <person name="Gryganskyi A."/>
            <person name="Culley D."/>
            <person name="Magnuson J.K."/>
            <person name="James T.Y."/>
            <person name="O'Malley M.A."/>
            <person name="Stajich J.E."/>
            <person name="Spatafora J.W."/>
            <person name="Visel A."/>
            <person name="Grigoriev I.V."/>
        </authorList>
    </citation>
    <scope>NUCLEOTIDE SEQUENCE [LARGE SCALE GENOMIC DNA]</scope>
    <source>
        <strain evidence="4 5">JEL800</strain>
    </source>
</reference>
<sequence>MATDITAIAKEALASKKGLPGIAQLLDLMLLDQNRKHSTIHAAAAAASHVFSKLIERGDFRVVPTASEPEKKVLAWLKDHLEVYTDRLADLLSCDEPALQTFSVDCFLKITRAESTALALAEKNSAEWTFGNSTYLKFVRCLCSKKSSSASTTDLTRHVLGLLNSWDDLKLYFFRNLEKVCKTHAPQIDISIVFDILSQLQPFEELTGDNWVTAEGLGAKKAASIAASKKRKRPANDDEFDDDNDEDDEEDSSKIPPQSKGAHKRACSEAWLGYLKIPMTVEIYKKVLLVIHKTVIPQLTQPTLLIDFLTDSYNAGGAISLLALNGLFTLIHEHNLDYPDFYTKLYTLLDETLLSVKYRSRFFRLLELFLSSAYLPSYLVAAFAKRLSRLALRASPSAIIIVIPFVYNLLKRHPAVITTIHRFDVEDVTDENTDCFIMSENDPAKCRALESSLWELQTMTQHYLPSVSALARVFQDPLTKPAYEIEDFLDLSYDTLFELEAKKPMPEEIPMAPVTRDVRGELFFDGVISF</sequence>
<dbReference type="OrthoDB" id="10263185at2759"/>
<keyword evidence="5" id="KW-1185">Reference proteome</keyword>
<feature type="domain" description="CCAAT-binding factor" evidence="3">
    <location>
        <begin position="320"/>
        <end position="471"/>
    </location>
</feature>
<feature type="compositionally biased region" description="Acidic residues" evidence="2">
    <location>
        <begin position="237"/>
        <end position="251"/>
    </location>
</feature>
<evidence type="ECO:0000313" key="5">
    <source>
        <dbReference type="Proteomes" id="UP000193642"/>
    </source>
</evidence>
<dbReference type="GO" id="GO:0042254">
    <property type="term" value="P:ribosome biogenesis"/>
    <property type="evidence" value="ECO:0007669"/>
    <property type="project" value="InterPro"/>
</dbReference>
<evidence type="ECO:0000256" key="1">
    <source>
        <dbReference type="ARBA" id="ARBA00007797"/>
    </source>
</evidence>
<dbReference type="AlphaFoldDB" id="A0A1Y2BQ26"/>
<evidence type="ECO:0000313" key="4">
    <source>
        <dbReference type="EMBL" id="ORY36285.1"/>
    </source>
</evidence>
<dbReference type="InterPro" id="IPR005612">
    <property type="entry name" value="CCAAT-binding_factor"/>
</dbReference>
<dbReference type="GO" id="GO:0032040">
    <property type="term" value="C:small-subunit processome"/>
    <property type="evidence" value="ECO:0007669"/>
    <property type="project" value="TreeGrafter"/>
</dbReference>
<organism evidence="4 5">
    <name type="scientific">Rhizoclosmatium globosum</name>
    <dbReference type="NCBI Taxonomy" id="329046"/>
    <lineage>
        <taxon>Eukaryota</taxon>
        <taxon>Fungi</taxon>
        <taxon>Fungi incertae sedis</taxon>
        <taxon>Chytridiomycota</taxon>
        <taxon>Chytridiomycota incertae sedis</taxon>
        <taxon>Chytridiomycetes</taxon>
        <taxon>Chytridiales</taxon>
        <taxon>Chytriomycetaceae</taxon>
        <taxon>Rhizoclosmatium</taxon>
    </lineage>
</organism>
<dbReference type="GO" id="GO:0030692">
    <property type="term" value="C:Noc4p-Nop14p complex"/>
    <property type="evidence" value="ECO:0007669"/>
    <property type="project" value="TreeGrafter"/>
</dbReference>
<protein>
    <submittedName>
        <fullName evidence="4">CBF-domain-containing protein</fullName>
    </submittedName>
</protein>
<accession>A0A1Y2BQ26</accession>
<feature type="region of interest" description="Disordered" evidence="2">
    <location>
        <begin position="228"/>
        <end position="261"/>
    </location>
</feature>
<dbReference type="Proteomes" id="UP000193642">
    <property type="component" value="Unassembled WGS sequence"/>
</dbReference>
<dbReference type="PANTHER" id="PTHR12455">
    <property type="entry name" value="NUCLEOLAR COMPLEX PROTEIN 4"/>
    <property type="match status" value="1"/>
</dbReference>
<evidence type="ECO:0000259" key="3">
    <source>
        <dbReference type="Pfam" id="PF03914"/>
    </source>
</evidence>
<proteinExistence type="inferred from homology"/>
<dbReference type="STRING" id="329046.A0A1Y2BQ26"/>
<comment type="caution">
    <text evidence="4">The sequence shown here is derived from an EMBL/GenBank/DDBJ whole genome shotgun (WGS) entry which is preliminary data.</text>
</comment>
<name>A0A1Y2BQ26_9FUNG</name>
<dbReference type="InterPro" id="IPR027193">
    <property type="entry name" value="Noc4"/>
</dbReference>
<dbReference type="PANTHER" id="PTHR12455:SF0">
    <property type="entry name" value="NUCLEOLAR COMPLEX PROTEIN 4 HOMOLOG"/>
    <property type="match status" value="1"/>
</dbReference>
<dbReference type="Pfam" id="PF03914">
    <property type="entry name" value="CBF"/>
    <property type="match status" value="1"/>
</dbReference>
<comment type="similarity">
    <text evidence="1">Belongs to the CBF/MAK21 family.</text>
</comment>
<gene>
    <name evidence="4" type="ORF">BCR33DRAFT_722091</name>
</gene>
<dbReference type="EMBL" id="MCGO01000056">
    <property type="protein sequence ID" value="ORY36285.1"/>
    <property type="molecule type" value="Genomic_DNA"/>
</dbReference>
<evidence type="ECO:0000256" key="2">
    <source>
        <dbReference type="SAM" id="MobiDB-lite"/>
    </source>
</evidence>